<name>A0A1S4CEY7_TOBAC</name>
<reference evidence="3" key="2">
    <citation type="submission" date="2025-08" db="UniProtKB">
        <authorList>
            <consortium name="RefSeq"/>
        </authorList>
    </citation>
    <scope>IDENTIFICATION</scope>
    <source>
        <tissue evidence="3">Leaf</tissue>
    </source>
</reference>
<feature type="compositionally biased region" description="Basic and acidic residues" evidence="1">
    <location>
        <begin position="28"/>
        <end position="42"/>
    </location>
</feature>
<dbReference type="RefSeq" id="XP_016499735.1">
    <property type="nucleotide sequence ID" value="XM_016644249.2"/>
</dbReference>
<dbReference type="OMA" id="WGFFRIG"/>
<feature type="region of interest" description="Disordered" evidence="1">
    <location>
        <begin position="24"/>
        <end position="43"/>
    </location>
</feature>
<dbReference type="Proteomes" id="UP000790787">
    <property type="component" value="Chromosome 14"/>
</dbReference>
<proteinExistence type="predicted"/>
<reference evidence="2" key="1">
    <citation type="journal article" date="2014" name="Nat. Commun.">
        <title>The tobacco genome sequence and its comparison with those of tomato and potato.</title>
        <authorList>
            <person name="Sierro N."/>
            <person name="Battey J.N."/>
            <person name="Ouadi S."/>
            <person name="Bakaher N."/>
            <person name="Bovet L."/>
            <person name="Willig A."/>
            <person name="Goepfert S."/>
            <person name="Peitsch M.C."/>
            <person name="Ivanov N.V."/>
        </authorList>
    </citation>
    <scope>NUCLEOTIDE SEQUENCE [LARGE SCALE GENOMIC DNA]</scope>
</reference>
<organism evidence="2 3">
    <name type="scientific">Nicotiana tabacum</name>
    <name type="common">Common tobacco</name>
    <dbReference type="NCBI Taxonomy" id="4097"/>
    <lineage>
        <taxon>Eukaryota</taxon>
        <taxon>Viridiplantae</taxon>
        <taxon>Streptophyta</taxon>
        <taxon>Embryophyta</taxon>
        <taxon>Tracheophyta</taxon>
        <taxon>Spermatophyta</taxon>
        <taxon>Magnoliopsida</taxon>
        <taxon>eudicotyledons</taxon>
        <taxon>Gunneridae</taxon>
        <taxon>Pentapetalae</taxon>
        <taxon>asterids</taxon>
        <taxon>lamiids</taxon>
        <taxon>Solanales</taxon>
        <taxon>Solanaceae</taxon>
        <taxon>Nicotianoideae</taxon>
        <taxon>Nicotianeae</taxon>
        <taxon>Nicotiana</taxon>
    </lineage>
</organism>
<evidence type="ECO:0000313" key="2">
    <source>
        <dbReference type="Proteomes" id="UP000790787"/>
    </source>
</evidence>
<keyword evidence="2" id="KW-1185">Reference proteome</keyword>
<dbReference type="PaxDb" id="4097-A0A1S4CEY7"/>
<dbReference type="OrthoDB" id="778913at2759"/>
<evidence type="ECO:0000256" key="1">
    <source>
        <dbReference type="SAM" id="MobiDB-lite"/>
    </source>
</evidence>
<dbReference type="PANTHER" id="PTHR33922:SF2">
    <property type="entry name" value="OS07G0589600 PROTEIN"/>
    <property type="match status" value="1"/>
</dbReference>
<dbReference type="PANTHER" id="PTHR33922">
    <property type="entry name" value="OS01G0888066 PROTEIN-RELATED"/>
    <property type="match status" value="1"/>
</dbReference>
<dbReference type="KEGG" id="nta:107818262"/>
<accession>A0A1S4CEY7</accession>
<protein>
    <submittedName>
        <fullName evidence="3">Uncharacterized protein LOC107818262</fullName>
    </submittedName>
</protein>
<dbReference type="GeneID" id="107818262"/>
<dbReference type="AlphaFoldDB" id="A0A1S4CEY7"/>
<dbReference type="RefSeq" id="XP_016499735.1">
    <property type="nucleotide sequence ID" value="XM_016644249.1"/>
</dbReference>
<gene>
    <name evidence="3" type="primary">LOC107818262</name>
</gene>
<evidence type="ECO:0000313" key="3">
    <source>
        <dbReference type="RefSeq" id="XP_016499735.1"/>
    </source>
</evidence>
<sequence>MWLNSSCTDKDERVLVQEEEEALSLRDNLPKNEENQTDEKFPRGSLTQEEFDFCSFGGSLLKEYSEMCTADEVFFQGQMLPLQCLPNDSHNNKFFKGGTTCNYEPGSIESSSSTSYSQQIRTESNVPRIQNQFHSQRRPTTQVQFSKITHRNISRSNPKPKIWSHFRVGLVKTPEIALQDLKIRCNKDFLSQNSTSSSSSSSSNDNRRRIILSKKKKQRKRAFLGSCKCSVNSVEIVPSKVVTINRVSTTMNLKEEMNDHNIEDNYKEVTEMKENKKKQIGTRHRTFEWLKLLSLESPADET</sequence>